<feature type="region of interest" description="Disordered" evidence="1">
    <location>
        <begin position="163"/>
        <end position="221"/>
    </location>
</feature>
<keyword evidence="3" id="KW-1185">Reference proteome</keyword>
<feature type="compositionally biased region" description="Acidic residues" evidence="1">
    <location>
        <begin position="211"/>
        <end position="221"/>
    </location>
</feature>
<dbReference type="EMBL" id="JAFEUZ010000023">
    <property type="protein sequence ID" value="KAG5478642.1"/>
    <property type="molecule type" value="Genomic_DNA"/>
</dbReference>
<dbReference type="AlphaFoldDB" id="A0A836KML3"/>
<evidence type="ECO:0000313" key="3">
    <source>
        <dbReference type="Proteomes" id="UP000673552"/>
    </source>
</evidence>
<dbReference type="Proteomes" id="UP000673552">
    <property type="component" value="Unassembled WGS sequence"/>
</dbReference>
<dbReference type="RefSeq" id="XP_067178583.1">
    <property type="nucleotide sequence ID" value="XM_067323478.1"/>
</dbReference>
<dbReference type="OrthoDB" id="267610at2759"/>
<comment type="caution">
    <text evidence="2">The sequence shown here is derived from an EMBL/GenBank/DDBJ whole genome shotgun (WGS) entry which is preliminary data.</text>
</comment>
<name>A0A836KML3_9TRYP</name>
<reference evidence="3" key="1">
    <citation type="journal article" date="2021" name="Microbiol. Resour. Announc.">
        <title>LGAAP: Leishmaniinae Genome Assembly and Annotation Pipeline.</title>
        <authorList>
            <person name="Almutairi H."/>
            <person name="Urbaniak M.D."/>
            <person name="Bates M.D."/>
            <person name="Jariyapan N."/>
            <person name="Kwakye-Nuako G."/>
            <person name="Thomaz-Soccol V."/>
            <person name="Al-Salem W.S."/>
            <person name="Dillon R.J."/>
            <person name="Bates P.A."/>
            <person name="Gatherer D."/>
        </authorList>
    </citation>
    <scope>NUCLEOTIDE SEQUENCE [LARGE SCALE GENOMIC DNA]</scope>
</reference>
<feature type="compositionally biased region" description="Basic and acidic residues" evidence="1">
    <location>
        <begin position="186"/>
        <end position="210"/>
    </location>
</feature>
<dbReference type="GeneID" id="92515990"/>
<sequence>MTASSVELEQLKRRLIMEYEEELNALLGARAAAAERDGLVPIPSATPSYLYQQLLCLRAGRPYGVGVPTTASETVQLLAESQPPLEVMLMQRLHKAQDESIQLLAIHSAATMAAVTARESAERDAGAAAAAVDDATAGDEAHEEVAIKPLTAEDRMALLSRLAKASPSPSLAEPTTSKSPSVAGNHAHDDVATDKERVADACEDEGRAEETTDEEVVEEME</sequence>
<dbReference type="KEGG" id="lmat:92515990"/>
<evidence type="ECO:0000256" key="1">
    <source>
        <dbReference type="SAM" id="MobiDB-lite"/>
    </source>
</evidence>
<protein>
    <submittedName>
        <fullName evidence="2">Uncharacterized protein</fullName>
    </submittedName>
</protein>
<organism evidence="2 3">
    <name type="scientific">Leishmania martiniquensis</name>
    <dbReference type="NCBI Taxonomy" id="1580590"/>
    <lineage>
        <taxon>Eukaryota</taxon>
        <taxon>Discoba</taxon>
        <taxon>Euglenozoa</taxon>
        <taxon>Kinetoplastea</taxon>
        <taxon>Metakinetoplastina</taxon>
        <taxon>Trypanosomatida</taxon>
        <taxon>Trypanosomatidae</taxon>
        <taxon>Leishmaniinae</taxon>
        <taxon>Leishmania</taxon>
    </lineage>
</organism>
<gene>
    <name evidence="2" type="ORF">LSCM1_06046</name>
</gene>
<reference evidence="3" key="2">
    <citation type="journal article" date="2021" name="Sci. Data">
        <title>Chromosome-scale genome sequencing, assembly and annotation of six genomes from subfamily Leishmaniinae.</title>
        <authorList>
            <person name="Almutairi H."/>
            <person name="Urbaniak M.D."/>
            <person name="Bates M.D."/>
            <person name="Jariyapan N."/>
            <person name="Kwakye-Nuako G."/>
            <person name="Thomaz Soccol V."/>
            <person name="Al-Salem W.S."/>
            <person name="Dillon R.J."/>
            <person name="Bates P.A."/>
            <person name="Gatherer D."/>
        </authorList>
    </citation>
    <scope>NUCLEOTIDE SEQUENCE [LARGE SCALE GENOMIC DNA]</scope>
</reference>
<evidence type="ECO:0000313" key="2">
    <source>
        <dbReference type="EMBL" id="KAG5478642.1"/>
    </source>
</evidence>
<feature type="compositionally biased region" description="Polar residues" evidence="1">
    <location>
        <begin position="167"/>
        <end position="182"/>
    </location>
</feature>
<accession>A0A836KML3</accession>
<proteinExistence type="predicted"/>